<dbReference type="PANTHER" id="PTHR45947">
    <property type="entry name" value="SULFOQUINOVOSYL TRANSFERASE SQD2"/>
    <property type="match status" value="1"/>
</dbReference>
<dbReference type="EMBL" id="QRDW01000018">
    <property type="protein sequence ID" value="RED43795.1"/>
    <property type="molecule type" value="Genomic_DNA"/>
</dbReference>
<keyword evidence="2" id="KW-0808">Transferase</keyword>
<dbReference type="PANTHER" id="PTHR45947:SF3">
    <property type="entry name" value="SULFOQUINOVOSYL TRANSFERASE SQD2"/>
    <property type="match status" value="1"/>
</dbReference>
<dbReference type="InterPro" id="IPR028098">
    <property type="entry name" value="Glyco_trans_4-like_N"/>
</dbReference>
<accession>A0A3D9H2S9</accession>
<name>A0A3D9H2S9_9PROT</name>
<sequence>MKPIALLLDSRSMGGIETHVSVLAKELTRRGFRADVSFLRDYGPHPMDKKLNRWKMAARKYRGSLHFLWSVLTDRPALIHTHGYKAGLMGRLAARLAGVPVVSTYHSGDPGTGRVRCYSLIDQKTAWLAQPIAVSEEIAKKLPPKTRKINNFVPMPAEATAPITHFQKVAFVGRLSEEKGPDRFCELASLLPNIQFEMIGDGPMRDELQEKYGQTVRFRGAVSDMDDLWPEISLLCMPSRKEGLPMAALEAMACGIPVAAFAVGGLPELIRHEENGYLAANGDTKHLAALIQKHANLASGSLKELSCKAAETIANRYPAEKSMNQILEAYHDAGLKL</sequence>
<dbReference type="GO" id="GO:0016757">
    <property type="term" value="F:glycosyltransferase activity"/>
    <property type="evidence" value="ECO:0007669"/>
    <property type="project" value="UniProtKB-ARBA"/>
</dbReference>
<reference evidence="2 3" key="1">
    <citation type="submission" date="2018-07" db="EMBL/GenBank/DDBJ databases">
        <title>Genomic Encyclopedia of Type Strains, Phase III (KMG-III): the genomes of soil and plant-associated and newly described type strains.</title>
        <authorList>
            <person name="Whitman W."/>
        </authorList>
    </citation>
    <scope>NUCLEOTIDE SEQUENCE [LARGE SCALE GENOMIC DNA]</scope>
    <source>
        <strain evidence="2 3">CECT 8488</strain>
    </source>
</reference>
<dbReference type="Pfam" id="PF13439">
    <property type="entry name" value="Glyco_transf_4"/>
    <property type="match status" value="1"/>
</dbReference>
<evidence type="ECO:0000313" key="2">
    <source>
        <dbReference type="EMBL" id="RED43795.1"/>
    </source>
</evidence>
<proteinExistence type="predicted"/>
<dbReference type="RefSeq" id="WP_115939433.1">
    <property type="nucleotide sequence ID" value="NZ_QRDW01000018.1"/>
</dbReference>
<dbReference type="SUPFAM" id="SSF53756">
    <property type="entry name" value="UDP-Glycosyltransferase/glycogen phosphorylase"/>
    <property type="match status" value="1"/>
</dbReference>
<protein>
    <submittedName>
        <fullName evidence="2">Glycosyltransferase involved in cell wall biosynthesis</fullName>
    </submittedName>
</protein>
<dbReference type="CDD" id="cd03801">
    <property type="entry name" value="GT4_PimA-like"/>
    <property type="match status" value="1"/>
</dbReference>
<gene>
    <name evidence="2" type="ORF">DFP90_11818</name>
</gene>
<dbReference type="Pfam" id="PF13692">
    <property type="entry name" value="Glyco_trans_1_4"/>
    <property type="match status" value="1"/>
</dbReference>
<dbReference type="InterPro" id="IPR050194">
    <property type="entry name" value="Glycosyltransferase_grp1"/>
</dbReference>
<evidence type="ECO:0000313" key="3">
    <source>
        <dbReference type="Proteomes" id="UP000256845"/>
    </source>
</evidence>
<dbReference type="OrthoDB" id="7249056at2"/>
<organism evidence="2 3">
    <name type="scientific">Aestuariispira insulae</name>
    <dbReference type="NCBI Taxonomy" id="1461337"/>
    <lineage>
        <taxon>Bacteria</taxon>
        <taxon>Pseudomonadati</taxon>
        <taxon>Pseudomonadota</taxon>
        <taxon>Alphaproteobacteria</taxon>
        <taxon>Rhodospirillales</taxon>
        <taxon>Kiloniellaceae</taxon>
        <taxon>Aestuariispira</taxon>
    </lineage>
</organism>
<evidence type="ECO:0000259" key="1">
    <source>
        <dbReference type="Pfam" id="PF13439"/>
    </source>
</evidence>
<dbReference type="AlphaFoldDB" id="A0A3D9H2S9"/>
<keyword evidence="3" id="KW-1185">Reference proteome</keyword>
<feature type="domain" description="Glycosyltransferase subfamily 4-like N-terminal" evidence="1">
    <location>
        <begin position="13"/>
        <end position="142"/>
    </location>
</feature>
<comment type="caution">
    <text evidence="2">The sequence shown here is derived from an EMBL/GenBank/DDBJ whole genome shotgun (WGS) entry which is preliminary data.</text>
</comment>
<dbReference type="Gene3D" id="3.40.50.2000">
    <property type="entry name" value="Glycogen Phosphorylase B"/>
    <property type="match status" value="2"/>
</dbReference>
<dbReference type="Proteomes" id="UP000256845">
    <property type="component" value="Unassembled WGS sequence"/>
</dbReference>